<protein>
    <submittedName>
        <fullName evidence="1">DNA alkylation repair protein</fullName>
    </submittedName>
</protein>
<sequence>MPPPAETTQPEAFKDWFNPTLYREIADQLASVCPAFDRKQFLQLTLEGLESRSLMERLRQTPVAAHAALPGSYAEKLQVLEKLAARSDHNFVGIWFAEFAGRYGTDDPTRALAAMRHFTQFGSAEFAIRPYIQNDPKTTLATLLKWTRDDNEHVRRLASEGSRPRLPWGLRLGFLVEDPSPTRPILEALKADPSLYVRKSVANHLNDIAKDHPNYVVALVRDWDRDNPLTAWIVKRGLRTLVKNGHPAALELMGAGQAPKLDVATFTAAPTRLTLGTPLQLEAELRSTSRKTQQLIVDYIVHYVKANGSTSPKVFKWKELSLAPGETLSLRKRQTIQDFSTRRHYAGHHRIELQINGQILARTGFDLRR</sequence>
<dbReference type="Proteomes" id="UP000738431">
    <property type="component" value="Chromosome"/>
</dbReference>
<name>A0ABZ1C8Z2_9BACT</name>
<dbReference type="Gene3D" id="1.25.40.290">
    <property type="entry name" value="ARM repeat domains"/>
    <property type="match status" value="1"/>
</dbReference>
<reference evidence="1 2" key="2">
    <citation type="submission" date="2023-12" db="EMBL/GenBank/DDBJ databases">
        <title>Description of an unclassified Opitutus bacterium of Verrucomicrobiota.</title>
        <authorList>
            <person name="Zhang D.-F."/>
        </authorList>
    </citation>
    <scope>NUCLEOTIDE SEQUENCE [LARGE SCALE GENOMIC DNA]</scope>
    <source>
        <strain evidence="1 2">WL0086</strain>
    </source>
</reference>
<dbReference type="InterPro" id="IPR016024">
    <property type="entry name" value="ARM-type_fold"/>
</dbReference>
<reference evidence="1 2" key="1">
    <citation type="submission" date="2021-08" db="EMBL/GenBank/DDBJ databases">
        <authorList>
            <person name="Zhang D."/>
            <person name="Zhang A."/>
            <person name="Wang L."/>
        </authorList>
    </citation>
    <scope>NUCLEOTIDE SEQUENCE [LARGE SCALE GENOMIC DNA]</scope>
    <source>
        <strain evidence="1 2">WL0086</strain>
    </source>
</reference>
<proteinExistence type="predicted"/>
<dbReference type="EMBL" id="CP139781">
    <property type="protein sequence ID" value="WRQ88166.1"/>
    <property type="molecule type" value="Genomic_DNA"/>
</dbReference>
<dbReference type="SUPFAM" id="SSF48371">
    <property type="entry name" value="ARM repeat"/>
    <property type="match status" value="1"/>
</dbReference>
<evidence type="ECO:0000313" key="2">
    <source>
        <dbReference type="Proteomes" id="UP000738431"/>
    </source>
</evidence>
<keyword evidence="2" id="KW-1185">Reference proteome</keyword>
<accession>A0ABZ1C8Z2</accession>
<evidence type="ECO:0000313" key="1">
    <source>
        <dbReference type="EMBL" id="WRQ88166.1"/>
    </source>
</evidence>
<dbReference type="InterPro" id="IPR014825">
    <property type="entry name" value="DNA_alkylation"/>
</dbReference>
<organism evidence="1 2">
    <name type="scientific">Actomonas aquatica</name>
    <dbReference type="NCBI Taxonomy" id="2866162"/>
    <lineage>
        <taxon>Bacteria</taxon>
        <taxon>Pseudomonadati</taxon>
        <taxon>Verrucomicrobiota</taxon>
        <taxon>Opitutia</taxon>
        <taxon>Opitutales</taxon>
        <taxon>Opitutaceae</taxon>
        <taxon>Actomonas</taxon>
    </lineage>
</organism>
<gene>
    <name evidence="1" type="ORF">K1X11_002020</name>
</gene>
<dbReference type="Pfam" id="PF08713">
    <property type="entry name" value="DNA_alkylation"/>
    <property type="match status" value="1"/>
</dbReference>
<dbReference type="RefSeq" id="WP_221028804.1">
    <property type="nucleotide sequence ID" value="NZ_CP139781.1"/>
</dbReference>